<dbReference type="InterPro" id="IPR051089">
    <property type="entry name" value="prtT"/>
</dbReference>
<keyword evidence="4" id="KW-0804">Transcription</keyword>
<evidence type="ECO:0000256" key="4">
    <source>
        <dbReference type="ARBA" id="ARBA00023163"/>
    </source>
</evidence>
<evidence type="ECO:0008006" key="9">
    <source>
        <dbReference type="Google" id="ProtNLM"/>
    </source>
</evidence>
<feature type="compositionally biased region" description="Polar residues" evidence="6">
    <location>
        <begin position="565"/>
        <end position="580"/>
    </location>
</feature>
<evidence type="ECO:0000313" key="7">
    <source>
        <dbReference type="EMBL" id="OQN96625.1"/>
    </source>
</evidence>
<evidence type="ECO:0000256" key="5">
    <source>
        <dbReference type="ARBA" id="ARBA00023242"/>
    </source>
</evidence>
<proteinExistence type="predicted"/>
<name>A0A1V8SBR4_9PEZI</name>
<accession>A0A1V8SBR4</accession>
<protein>
    <recommendedName>
        <fullName evidence="9">Transcription factor domain-containing protein</fullName>
    </recommendedName>
</protein>
<feature type="compositionally biased region" description="Polar residues" evidence="6">
    <location>
        <begin position="384"/>
        <end position="395"/>
    </location>
</feature>
<dbReference type="Proteomes" id="UP000192596">
    <property type="component" value="Unassembled WGS sequence"/>
</dbReference>
<dbReference type="GO" id="GO:0000981">
    <property type="term" value="F:DNA-binding transcription factor activity, RNA polymerase II-specific"/>
    <property type="evidence" value="ECO:0007669"/>
    <property type="project" value="TreeGrafter"/>
</dbReference>
<dbReference type="CDD" id="cd12148">
    <property type="entry name" value="fungal_TF_MHR"/>
    <property type="match status" value="1"/>
</dbReference>
<evidence type="ECO:0000256" key="3">
    <source>
        <dbReference type="ARBA" id="ARBA00023125"/>
    </source>
</evidence>
<dbReference type="OrthoDB" id="5424793at2759"/>
<dbReference type="InParanoid" id="A0A1V8SBR4"/>
<dbReference type="STRING" id="1507870.A0A1V8SBR4"/>
<gene>
    <name evidence="7" type="ORF">B0A48_17055</name>
</gene>
<sequence length="608" mass="66982">MRNVHDLPTPAASASSASEIPHDPVLSDGGNGGCALPSVEQRSRPSDTTGVSSQTLGTHGLDVDLANHLLDRFRTMQHHFPFIIIGSTWTVNSMQETHSFLLLAALATAAVDHPHAQQQLAKNLQKAVAHQVVVDGETSLDLLQSLLVYLAWSHYHIVPRSQQGYKLLQIAISLAVDLGLDDEPRKLRGKRVDISHGQRLHDGTVHETSTEAVRASLGCAYLSALMTGSMCKPNTLLISQYMLDQALTLAREPQNETDIMLLPLLQYESLLEPVHKIYALDEAREGITRLHVHAKRFVTELDAWKSRIAETTWLKGNFAGKYHAAKIWIYEMGLLFHFSLARSCPVVDLGVSGSSALLANLDSVYTTHVEANNEDTARAENESNDGANSPHQSPPSRRARKKQPVIPAEHTGATPASTALDTLLSLLECTDLVLILHRLLPQDLIRDADQSARFMWITSKAVTKAVLEAVEARGITPYELVFRLRIVWRPLGGEMFSLIPAQRTTSGTAATPAKTRCRINANFVRGGEDAIHSARFFGSRAMPHYEAPLDVNDDITTMPTLLNMSSRSSGQAKYNDSGTTPKDKSDAVYEGLLRNWLLVHNKRQEEPE</sequence>
<comment type="caution">
    <text evidence="7">The sequence shown here is derived from an EMBL/GenBank/DDBJ whole genome shotgun (WGS) entry which is preliminary data.</text>
</comment>
<keyword evidence="5" id="KW-0539">Nucleus</keyword>
<keyword evidence="2" id="KW-0805">Transcription regulation</keyword>
<feature type="compositionally biased region" description="Polar residues" evidence="6">
    <location>
        <begin position="46"/>
        <end position="57"/>
    </location>
</feature>
<dbReference type="GO" id="GO:0005634">
    <property type="term" value="C:nucleus"/>
    <property type="evidence" value="ECO:0007669"/>
    <property type="project" value="UniProtKB-SubCell"/>
</dbReference>
<organism evidence="7 8">
    <name type="scientific">Cryoendolithus antarcticus</name>
    <dbReference type="NCBI Taxonomy" id="1507870"/>
    <lineage>
        <taxon>Eukaryota</taxon>
        <taxon>Fungi</taxon>
        <taxon>Dikarya</taxon>
        <taxon>Ascomycota</taxon>
        <taxon>Pezizomycotina</taxon>
        <taxon>Dothideomycetes</taxon>
        <taxon>Dothideomycetidae</taxon>
        <taxon>Cladosporiales</taxon>
        <taxon>Cladosporiaceae</taxon>
        <taxon>Cryoendolithus</taxon>
    </lineage>
</organism>
<dbReference type="PANTHER" id="PTHR31845:SF10">
    <property type="entry name" value="ZN(II)2CYS6 TRANSCRIPTION FACTOR (EUROFUNG)"/>
    <property type="match status" value="1"/>
</dbReference>
<evidence type="ECO:0000256" key="6">
    <source>
        <dbReference type="SAM" id="MobiDB-lite"/>
    </source>
</evidence>
<dbReference type="GO" id="GO:0000976">
    <property type="term" value="F:transcription cis-regulatory region binding"/>
    <property type="evidence" value="ECO:0007669"/>
    <property type="project" value="TreeGrafter"/>
</dbReference>
<dbReference type="AlphaFoldDB" id="A0A1V8SBR4"/>
<dbReference type="EMBL" id="NAJO01000064">
    <property type="protein sequence ID" value="OQN96625.1"/>
    <property type="molecule type" value="Genomic_DNA"/>
</dbReference>
<feature type="region of interest" description="Disordered" evidence="6">
    <location>
        <begin position="376"/>
        <end position="413"/>
    </location>
</feature>
<keyword evidence="8" id="KW-1185">Reference proteome</keyword>
<evidence type="ECO:0000313" key="8">
    <source>
        <dbReference type="Proteomes" id="UP000192596"/>
    </source>
</evidence>
<evidence type="ECO:0000256" key="2">
    <source>
        <dbReference type="ARBA" id="ARBA00023015"/>
    </source>
</evidence>
<feature type="region of interest" description="Disordered" evidence="6">
    <location>
        <begin position="1"/>
        <end position="57"/>
    </location>
</feature>
<dbReference type="PANTHER" id="PTHR31845">
    <property type="entry name" value="FINGER DOMAIN PROTEIN, PUTATIVE-RELATED"/>
    <property type="match status" value="1"/>
</dbReference>
<comment type="subcellular location">
    <subcellularLocation>
        <location evidence="1">Nucleus</location>
    </subcellularLocation>
</comment>
<keyword evidence="3" id="KW-0238">DNA-binding</keyword>
<feature type="region of interest" description="Disordered" evidence="6">
    <location>
        <begin position="565"/>
        <end position="585"/>
    </location>
</feature>
<reference evidence="8" key="1">
    <citation type="submission" date="2017-03" db="EMBL/GenBank/DDBJ databases">
        <title>Genomes of endolithic fungi from Antarctica.</title>
        <authorList>
            <person name="Coleine C."/>
            <person name="Masonjones S."/>
            <person name="Stajich J.E."/>
        </authorList>
    </citation>
    <scope>NUCLEOTIDE SEQUENCE [LARGE SCALE GENOMIC DNA]</scope>
    <source>
        <strain evidence="8">CCFEE 5527</strain>
    </source>
</reference>
<evidence type="ECO:0000256" key="1">
    <source>
        <dbReference type="ARBA" id="ARBA00004123"/>
    </source>
</evidence>